<feature type="domain" description="HTH cro/C1-type" evidence="1">
    <location>
        <begin position="42"/>
        <end position="95"/>
    </location>
</feature>
<dbReference type="PROSITE" id="PS50943">
    <property type="entry name" value="HTH_CROC1"/>
    <property type="match status" value="1"/>
</dbReference>
<dbReference type="CDD" id="cd00093">
    <property type="entry name" value="HTH_XRE"/>
    <property type="match status" value="1"/>
</dbReference>
<dbReference type="EMBL" id="NBWZ01000002">
    <property type="protein sequence ID" value="RFA06425.1"/>
    <property type="molecule type" value="Genomic_DNA"/>
</dbReference>
<dbReference type="SUPFAM" id="SSF47413">
    <property type="entry name" value="lambda repressor-like DNA-binding domains"/>
    <property type="match status" value="1"/>
</dbReference>
<sequence>MLLCETRLCLPERRQPADAMRLPDMLLLTSKGGVMAANVLARSARAASGLSQSDLSSRSGVAGSSLSLIEHGKREPLVTTLDALLRATRHSIVTVPTVRSDAAHIASEISDATEASDDAVAFRRFLQLADNLAAERGATRVGLTLTEPAPTGSGHWDAAIAALCEYRLTSDDLPVPDWVAARTGNPEDSWAPRSSVYDIPADPARVPAAFLRRGILIESATLESV</sequence>
<dbReference type="Pfam" id="PF01381">
    <property type="entry name" value="HTH_3"/>
    <property type="match status" value="1"/>
</dbReference>
<dbReference type="GO" id="GO:0003677">
    <property type="term" value="F:DNA binding"/>
    <property type="evidence" value="ECO:0007669"/>
    <property type="project" value="InterPro"/>
</dbReference>
<dbReference type="InterPro" id="IPR010982">
    <property type="entry name" value="Lambda_DNA-bd_dom_sf"/>
</dbReference>
<comment type="caution">
    <text evidence="2">The sequence shown here is derived from an EMBL/GenBank/DDBJ whole genome shotgun (WGS) entry which is preliminary data.</text>
</comment>
<evidence type="ECO:0000313" key="2">
    <source>
        <dbReference type="EMBL" id="RFA06425.1"/>
    </source>
</evidence>
<organism evidence="2 3">
    <name type="scientific">Subtercola boreus</name>
    <dbReference type="NCBI Taxonomy" id="120213"/>
    <lineage>
        <taxon>Bacteria</taxon>
        <taxon>Bacillati</taxon>
        <taxon>Actinomycetota</taxon>
        <taxon>Actinomycetes</taxon>
        <taxon>Micrococcales</taxon>
        <taxon>Microbacteriaceae</taxon>
        <taxon>Subtercola</taxon>
    </lineage>
</organism>
<dbReference type="AlphaFoldDB" id="A0A3E0VA17"/>
<dbReference type="InterPro" id="IPR001387">
    <property type="entry name" value="Cro/C1-type_HTH"/>
</dbReference>
<accession>A0A3E0VA17</accession>
<evidence type="ECO:0000259" key="1">
    <source>
        <dbReference type="PROSITE" id="PS50943"/>
    </source>
</evidence>
<dbReference type="Proteomes" id="UP000256486">
    <property type="component" value="Unassembled WGS sequence"/>
</dbReference>
<proteinExistence type="predicted"/>
<evidence type="ECO:0000313" key="3">
    <source>
        <dbReference type="Proteomes" id="UP000256486"/>
    </source>
</evidence>
<dbReference type="Gene3D" id="1.10.260.40">
    <property type="entry name" value="lambda repressor-like DNA-binding domains"/>
    <property type="match status" value="1"/>
</dbReference>
<name>A0A3E0VA17_9MICO</name>
<gene>
    <name evidence="2" type="ORF">B7R54_18760</name>
</gene>
<protein>
    <recommendedName>
        <fullName evidence="1">HTH cro/C1-type domain-containing protein</fullName>
    </recommendedName>
</protein>
<dbReference type="SMART" id="SM00530">
    <property type="entry name" value="HTH_XRE"/>
    <property type="match status" value="1"/>
</dbReference>
<reference evidence="2 3" key="1">
    <citation type="submission" date="2017-04" db="EMBL/GenBank/DDBJ databases">
        <title>Comparative genome analysis of Subtercola boreus.</title>
        <authorList>
            <person name="Cho Y.-J."/>
            <person name="Cho A."/>
            <person name="Kim O.-S."/>
            <person name="Lee J.-I."/>
        </authorList>
    </citation>
    <scope>NUCLEOTIDE SEQUENCE [LARGE SCALE GENOMIC DNA]</scope>
    <source>
        <strain evidence="2 3">K300</strain>
    </source>
</reference>
<keyword evidence="3" id="KW-1185">Reference proteome</keyword>